<evidence type="ECO:0000256" key="2">
    <source>
        <dbReference type="PROSITE-ProRule" id="PRU00335"/>
    </source>
</evidence>
<dbReference type="Gene3D" id="1.10.357.10">
    <property type="entry name" value="Tetracycline Repressor, domain 2"/>
    <property type="match status" value="1"/>
</dbReference>
<proteinExistence type="predicted"/>
<dbReference type="EMBL" id="JAUFPT010000032">
    <property type="protein sequence ID" value="MDN3571146.1"/>
    <property type="molecule type" value="Genomic_DNA"/>
</dbReference>
<dbReference type="PANTHER" id="PTHR30055">
    <property type="entry name" value="HTH-TYPE TRANSCRIPTIONAL REGULATOR RUTR"/>
    <property type="match status" value="1"/>
</dbReference>
<dbReference type="InterPro" id="IPR001647">
    <property type="entry name" value="HTH_TetR"/>
</dbReference>
<accession>A0ABT8AMT5</accession>
<dbReference type="InterPro" id="IPR040804">
    <property type="entry name" value="TetR_C_18"/>
</dbReference>
<organism evidence="4 5">
    <name type="scientific">Methylobacterium longum</name>
    <dbReference type="NCBI Taxonomy" id="767694"/>
    <lineage>
        <taxon>Bacteria</taxon>
        <taxon>Pseudomonadati</taxon>
        <taxon>Pseudomonadota</taxon>
        <taxon>Alphaproteobacteria</taxon>
        <taxon>Hyphomicrobiales</taxon>
        <taxon>Methylobacteriaceae</taxon>
        <taxon>Methylobacterium</taxon>
    </lineage>
</organism>
<feature type="DNA-binding region" description="H-T-H motif" evidence="2">
    <location>
        <begin position="44"/>
        <end position="63"/>
    </location>
</feature>
<dbReference type="InterPro" id="IPR009057">
    <property type="entry name" value="Homeodomain-like_sf"/>
</dbReference>
<evidence type="ECO:0000313" key="5">
    <source>
        <dbReference type="Proteomes" id="UP001244297"/>
    </source>
</evidence>
<protein>
    <submittedName>
        <fullName evidence="4">TetR family transcriptional regulator</fullName>
    </submittedName>
</protein>
<evidence type="ECO:0000259" key="3">
    <source>
        <dbReference type="PROSITE" id="PS50977"/>
    </source>
</evidence>
<reference evidence="5" key="1">
    <citation type="journal article" date="2019" name="Int. J. Syst. Evol. Microbiol.">
        <title>The Global Catalogue of Microorganisms (GCM) 10K type strain sequencing project: providing services to taxonomists for standard genome sequencing and annotation.</title>
        <authorList>
            <consortium name="The Broad Institute Genomics Platform"/>
            <consortium name="The Broad Institute Genome Sequencing Center for Infectious Disease"/>
            <person name="Wu L."/>
            <person name="Ma J."/>
        </authorList>
    </citation>
    <scope>NUCLEOTIDE SEQUENCE [LARGE SCALE GENOMIC DNA]</scope>
    <source>
        <strain evidence="5">CECT 7806</strain>
    </source>
</reference>
<evidence type="ECO:0000313" key="4">
    <source>
        <dbReference type="EMBL" id="MDN3571146.1"/>
    </source>
</evidence>
<comment type="caution">
    <text evidence="4">The sequence shown here is derived from an EMBL/GenBank/DDBJ whole genome shotgun (WGS) entry which is preliminary data.</text>
</comment>
<feature type="domain" description="HTH tetR-type" evidence="3">
    <location>
        <begin position="21"/>
        <end position="81"/>
    </location>
</feature>
<dbReference type="RefSeq" id="WP_238284524.1">
    <property type="nucleotide sequence ID" value="NZ_BPQS01000001.1"/>
</dbReference>
<sequence length="217" mass="23159">MPDRPSLGISRRKQPRQARSSDLVAAILEAATQVLAEVGAERFTTARVAERAGVSIGSLYQYFPNKAAVLFELQSDEWRDTTALLAGILTDPETAPGERLRRAVHAFVRSECAEAAMRRALDEAAPAYRDAPEAAEPQLIGTQAFRDFLRAALPAVPEAELQVAGEIIAMTLGEVGERISEAVRTEAAVEVLAGALADMLCAYLDRLGGGDRAGAPS</sequence>
<dbReference type="Pfam" id="PF17923">
    <property type="entry name" value="TetR_C_18"/>
    <property type="match status" value="1"/>
</dbReference>
<gene>
    <name evidence="4" type="ORF">QWZ18_11000</name>
</gene>
<dbReference type="InterPro" id="IPR050109">
    <property type="entry name" value="HTH-type_TetR-like_transc_reg"/>
</dbReference>
<name>A0ABT8AMT5_9HYPH</name>
<dbReference type="PROSITE" id="PS50977">
    <property type="entry name" value="HTH_TETR_2"/>
    <property type="match status" value="1"/>
</dbReference>
<dbReference type="SUPFAM" id="SSF46689">
    <property type="entry name" value="Homeodomain-like"/>
    <property type="match status" value="1"/>
</dbReference>
<dbReference type="Pfam" id="PF00440">
    <property type="entry name" value="TetR_N"/>
    <property type="match status" value="1"/>
</dbReference>
<keyword evidence="1 2" id="KW-0238">DNA-binding</keyword>
<evidence type="ECO:0000256" key="1">
    <source>
        <dbReference type="ARBA" id="ARBA00023125"/>
    </source>
</evidence>
<dbReference type="PANTHER" id="PTHR30055:SF201">
    <property type="entry name" value="TRANSCRIPTIONAL REGULATORY PROTEIN"/>
    <property type="match status" value="1"/>
</dbReference>
<dbReference type="Proteomes" id="UP001244297">
    <property type="component" value="Unassembled WGS sequence"/>
</dbReference>
<dbReference type="PRINTS" id="PR00455">
    <property type="entry name" value="HTHTETR"/>
</dbReference>
<keyword evidence="5" id="KW-1185">Reference proteome</keyword>